<evidence type="ECO:0000313" key="1">
    <source>
        <dbReference type="EMBL" id="KAJ1642690.1"/>
    </source>
</evidence>
<dbReference type="EMBL" id="JANBOH010000355">
    <property type="protein sequence ID" value="KAJ1642690.1"/>
    <property type="molecule type" value="Genomic_DNA"/>
</dbReference>
<protein>
    <submittedName>
        <fullName evidence="1">Uncharacterized protein</fullName>
    </submittedName>
</protein>
<comment type="caution">
    <text evidence="1">The sequence shown here is derived from an EMBL/GenBank/DDBJ whole genome shotgun (WGS) entry which is preliminary data.</text>
</comment>
<reference evidence="1" key="1">
    <citation type="submission" date="2022-07" db="EMBL/GenBank/DDBJ databases">
        <title>Phylogenomic reconstructions and comparative analyses of Kickxellomycotina fungi.</title>
        <authorList>
            <person name="Reynolds N.K."/>
            <person name="Stajich J.E."/>
            <person name="Barry K."/>
            <person name="Grigoriev I.V."/>
            <person name="Crous P."/>
            <person name="Smith M.E."/>
        </authorList>
    </citation>
    <scope>NUCLEOTIDE SEQUENCE</scope>
    <source>
        <strain evidence="1">NBRC 105413</strain>
    </source>
</reference>
<dbReference type="AlphaFoldDB" id="A0A9W7XHM5"/>
<sequence>MDAKLCKEAKLEHNVICKDEPNVCWQLYNRYLAAILNFKHILDGLCTNGKIPEQLRCSKKPVASFPNAASSSAITVSCANVNASVQCTHSKNHIASSSVAASPSSTDVKKKRCHIATSPAKKI</sequence>
<organism evidence="1 2">
    <name type="scientific">Coemansia asiatica</name>
    <dbReference type="NCBI Taxonomy" id="1052880"/>
    <lineage>
        <taxon>Eukaryota</taxon>
        <taxon>Fungi</taxon>
        <taxon>Fungi incertae sedis</taxon>
        <taxon>Zoopagomycota</taxon>
        <taxon>Kickxellomycotina</taxon>
        <taxon>Kickxellomycetes</taxon>
        <taxon>Kickxellales</taxon>
        <taxon>Kickxellaceae</taxon>
        <taxon>Coemansia</taxon>
    </lineage>
</organism>
<evidence type="ECO:0000313" key="2">
    <source>
        <dbReference type="Proteomes" id="UP001145021"/>
    </source>
</evidence>
<keyword evidence="2" id="KW-1185">Reference proteome</keyword>
<proteinExistence type="predicted"/>
<accession>A0A9W7XHM5</accession>
<gene>
    <name evidence="1" type="ORF">LPJ64_005490</name>
</gene>
<name>A0A9W7XHM5_9FUNG</name>
<dbReference type="Proteomes" id="UP001145021">
    <property type="component" value="Unassembled WGS sequence"/>
</dbReference>